<dbReference type="EMBL" id="MU858138">
    <property type="protein sequence ID" value="KAK4211921.1"/>
    <property type="molecule type" value="Genomic_DNA"/>
</dbReference>
<proteinExistence type="predicted"/>
<protein>
    <submittedName>
        <fullName evidence="1">Glycoside hydrolase</fullName>
    </submittedName>
</protein>
<name>A0AAN6Y5V1_9PEZI</name>
<dbReference type="Gene3D" id="3.20.20.80">
    <property type="entry name" value="Glycosidases"/>
    <property type="match status" value="1"/>
</dbReference>
<reference evidence="1" key="1">
    <citation type="journal article" date="2023" name="Mol. Phylogenet. Evol.">
        <title>Genome-scale phylogeny and comparative genomics of the fungal order Sordariales.</title>
        <authorList>
            <person name="Hensen N."/>
            <person name="Bonometti L."/>
            <person name="Westerberg I."/>
            <person name="Brannstrom I.O."/>
            <person name="Guillou S."/>
            <person name="Cros-Aarteil S."/>
            <person name="Calhoun S."/>
            <person name="Haridas S."/>
            <person name="Kuo A."/>
            <person name="Mondo S."/>
            <person name="Pangilinan J."/>
            <person name="Riley R."/>
            <person name="LaButti K."/>
            <person name="Andreopoulos B."/>
            <person name="Lipzen A."/>
            <person name="Chen C."/>
            <person name="Yan M."/>
            <person name="Daum C."/>
            <person name="Ng V."/>
            <person name="Clum A."/>
            <person name="Steindorff A."/>
            <person name="Ohm R.A."/>
            <person name="Martin F."/>
            <person name="Silar P."/>
            <person name="Natvig D.O."/>
            <person name="Lalanne C."/>
            <person name="Gautier V."/>
            <person name="Ament-Velasquez S.L."/>
            <person name="Kruys A."/>
            <person name="Hutchinson M.I."/>
            <person name="Powell A.J."/>
            <person name="Barry K."/>
            <person name="Miller A.N."/>
            <person name="Grigoriev I.V."/>
            <person name="Debuchy R."/>
            <person name="Gladieux P."/>
            <person name="Hiltunen Thoren M."/>
            <person name="Johannesson H."/>
        </authorList>
    </citation>
    <scope>NUCLEOTIDE SEQUENCE</scope>
    <source>
        <strain evidence="1">PSN293</strain>
    </source>
</reference>
<gene>
    <name evidence="1" type="ORF">QBC37DRAFT_319228</name>
</gene>
<dbReference type="Proteomes" id="UP001301769">
    <property type="component" value="Unassembled WGS sequence"/>
</dbReference>
<dbReference type="GO" id="GO:0051118">
    <property type="term" value="F:glucan endo-1,3-alpha-glucosidase activity"/>
    <property type="evidence" value="ECO:0007669"/>
    <property type="project" value="InterPro"/>
</dbReference>
<accession>A0AAN6Y5V1</accession>
<comment type="caution">
    <text evidence="1">The sequence shown here is derived from an EMBL/GenBank/DDBJ whole genome shotgun (WGS) entry which is preliminary data.</text>
</comment>
<sequence length="457" mass="50942">MTEISSQSICRETNTTTEMGLLDKLNSFIDEATSGPDHGGFLSKFKEHLNKRATEKGDSRKVFAHYMVGLTLGQPLDVWEHDIKTAKDAGIDGFALNIGPSDPWTAEQLKLAYDAAEEASDFVVFPSFDMACGEWSVDQVVDIINQYKNHAAQMTVDGKPFVSTFEGPGWADNWLTVRERTGDIFLIPDWSSIGPYGVGEKLDIIDGAFSWDAWPKAGQHRINPDEDKIYKNVLGEKKYMMGVSPYFYTNLPQWNKNWYSSSESLWHDRWQQVMDIMPDYVQIITWNDYGESSYICDTVPSQIVQGADKFVINYPHSAFRAVLPYLIAAYKAGCREVDSKGGDTAIAWYRTTPARAGSDGGTQWGQGGCESAANAARDVVSVMAVTRHPSDIIVVIGGREHHIRTGGETPLSYYEIPFDYTMTGPVVLVLNGKAIWGPEIRNHCEDHVCFNSVAIQV</sequence>
<keyword evidence="2" id="KW-1185">Reference proteome</keyword>
<dbReference type="Pfam" id="PF03659">
    <property type="entry name" value="Glyco_hydro_71"/>
    <property type="match status" value="1"/>
</dbReference>
<evidence type="ECO:0000313" key="2">
    <source>
        <dbReference type="Proteomes" id="UP001301769"/>
    </source>
</evidence>
<dbReference type="AlphaFoldDB" id="A0AAN6Y5V1"/>
<dbReference type="InterPro" id="IPR005197">
    <property type="entry name" value="Glyco_hydro_71"/>
</dbReference>
<keyword evidence="1" id="KW-0378">Hydrolase</keyword>
<evidence type="ECO:0000313" key="1">
    <source>
        <dbReference type="EMBL" id="KAK4211921.1"/>
    </source>
</evidence>
<organism evidence="1 2">
    <name type="scientific">Rhypophila decipiens</name>
    <dbReference type="NCBI Taxonomy" id="261697"/>
    <lineage>
        <taxon>Eukaryota</taxon>
        <taxon>Fungi</taxon>
        <taxon>Dikarya</taxon>
        <taxon>Ascomycota</taxon>
        <taxon>Pezizomycotina</taxon>
        <taxon>Sordariomycetes</taxon>
        <taxon>Sordariomycetidae</taxon>
        <taxon>Sordariales</taxon>
        <taxon>Naviculisporaceae</taxon>
        <taxon>Rhypophila</taxon>
    </lineage>
</organism>
<dbReference type="CDD" id="cd11577">
    <property type="entry name" value="GH71"/>
    <property type="match status" value="1"/>
</dbReference>
<reference evidence="1" key="2">
    <citation type="submission" date="2023-05" db="EMBL/GenBank/DDBJ databases">
        <authorList>
            <consortium name="Lawrence Berkeley National Laboratory"/>
            <person name="Steindorff A."/>
            <person name="Hensen N."/>
            <person name="Bonometti L."/>
            <person name="Westerberg I."/>
            <person name="Brannstrom I.O."/>
            <person name="Guillou S."/>
            <person name="Cros-Aarteil S."/>
            <person name="Calhoun S."/>
            <person name="Haridas S."/>
            <person name="Kuo A."/>
            <person name="Mondo S."/>
            <person name="Pangilinan J."/>
            <person name="Riley R."/>
            <person name="Labutti K."/>
            <person name="Andreopoulos B."/>
            <person name="Lipzen A."/>
            <person name="Chen C."/>
            <person name="Yanf M."/>
            <person name="Daum C."/>
            <person name="Ng V."/>
            <person name="Clum A."/>
            <person name="Ohm R."/>
            <person name="Martin F."/>
            <person name="Silar P."/>
            <person name="Natvig D."/>
            <person name="Lalanne C."/>
            <person name="Gautier V."/>
            <person name="Ament-Velasquez S.L."/>
            <person name="Kruys A."/>
            <person name="Hutchinson M.I."/>
            <person name="Powell A.J."/>
            <person name="Barry K."/>
            <person name="Miller A.N."/>
            <person name="Grigoriev I.V."/>
            <person name="Debuchy R."/>
            <person name="Gladieux P."/>
            <person name="Thoren M.H."/>
            <person name="Johannesson H."/>
        </authorList>
    </citation>
    <scope>NUCLEOTIDE SEQUENCE</scope>
    <source>
        <strain evidence="1">PSN293</strain>
    </source>
</reference>